<proteinExistence type="inferred from homology"/>
<organism evidence="5 6">
    <name type="scientific">Hibiscus sabdariffa</name>
    <name type="common">roselle</name>
    <dbReference type="NCBI Taxonomy" id="183260"/>
    <lineage>
        <taxon>Eukaryota</taxon>
        <taxon>Viridiplantae</taxon>
        <taxon>Streptophyta</taxon>
        <taxon>Embryophyta</taxon>
        <taxon>Tracheophyta</taxon>
        <taxon>Spermatophyta</taxon>
        <taxon>Magnoliopsida</taxon>
        <taxon>eudicotyledons</taxon>
        <taxon>Gunneridae</taxon>
        <taxon>Pentapetalae</taxon>
        <taxon>rosids</taxon>
        <taxon>malvids</taxon>
        <taxon>Malvales</taxon>
        <taxon>Malvaceae</taxon>
        <taxon>Malvoideae</taxon>
        <taxon>Hibiscus</taxon>
    </lineage>
</organism>
<name>A0ABR2AXS7_9ROSI</name>
<evidence type="ECO:0000313" key="5">
    <source>
        <dbReference type="EMBL" id="KAK8498859.1"/>
    </source>
</evidence>
<dbReference type="Proteomes" id="UP001472677">
    <property type="component" value="Unassembled WGS sequence"/>
</dbReference>
<protein>
    <recommendedName>
        <fullName evidence="3">Sulfotransferase</fullName>
        <ecNumber evidence="3">2.8.2.-</ecNumber>
    </recommendedName>
</protein>
<sequence>MDTAEISKAKLVSLTQDAEKSWDDELQQLVETLPKEQGWSVSNLYLYQGFWCTALTLRPLISFQTHFQEFDSDVITATFPKCGTTWLKALTFSTLYRDRFANPLLTSTPHQLVRFLEQDVYVNNPCPDLDNICVYNKPRLFSTHVPYASLPTSIEDSRCKIVYLCRNPMDMFVSLWHFAEMLRDENKVLPTPSLDEAFDKSCRGIHAFGPFFDHVLGYWKATQENPDKILFLKYEDLKEDISSQLKQLAMFLGVPFTEDEEEGGVVEEIAKVCSFENLKELEVNKKGVDVIGIPHKDFFRKGKVGDWNNYLTPSMVERLEKLIQQKLENSDVEISWDDELLQLLQTLPEEAWTSAPGSSLYLYQGFWCSAVGPKPVISFQTHFQAFDSNVFVTIFPKCGTTWLKALTLSTLVSDFGSAIHPLVLM</sequence>
<dbReference type="Pfam" id="PF00685">
    <property type="entry name" value="Sulfotransfer_1"/>
    <property type="match status" value="1"/>
</dbReference>
<reference evidence="5 6" key="1">
    <citation type="journal article" date="2024" name="G3 (Bethesda)">
        <title>Genome assembly of Hibiscus sabdariffa L. provides insights into metabolisms of medicinal natural products.</title>
        <authorList>
            <person name="Kim T."/>
        </authorList>
    </citation>
    <scope>NUCLEOTIDE SEQUENCE [LARGE SCALE GENOMIC DNA]</scope>
    <source>
        <strain evidence="5">TK-2024</strain>
        <tissue evidence="5">Old leaves</tissue>
    </source>
</reference>
<evidence type="ECO:0000259" key="4">
    <source>
        <dbReference type="Pfam" id="PF00685"/>
    </source>
</evidence>
<dbReference type="Gene3D" id="3.40.50.300">
    <property type="entry name" value="P-loop containing nucleotide triphosphate hydrolases"/>
    <property type="match status" value="2"/>
</dbReference>
<dbReference type="EC" id="2.8.2.-" evidence="3"/>
<accession>A0ABR2AXS7</accession>
<comment type="caution">
    <text evidence="5">The sequence shown here is derived from an EMBL/GenBank/DDBJ whole genome shotgun (WGS) entry which is preliminary data.</text>
</comment>
<evidence type="ECO:0000313" key="6">
    <source>
        <dbReference type="Proteomes" id="UP001472677"/>
    </source>
</evidence>
<dbReference type="EMBL" id="JBBPBM010000246">
    <property type="protein sequence ID" value="KAK8498859.1"/>
    <property type="molecule type" value="Genomic_DNA"/>
</dbReference>
<dbReference type="PANTHER" id="PTHR11783">
    <property type="entry name" value="SULFOTRANSFERASE SULT"/>
    <property type="match status" value="1"/>
</dbReference>
<dbReference type="SUPFAM" id="SSF52540">
    <property type="entry name" value="P-loop containing nucleoside triphosphate hydrolases"/>
    <property type="match status" value="2"/>
</dbReference>
<evidence type="ECO:0000256" key="1">
    <source>
        <dbReference type="ARBA" id="ARBA00005771"/>
    </source>
</evidence>
<feature type="domain" description="Sulfotransferase" evidence="4">
    <location>
        <begin position="71"/>
        <end position="330"/>
    </location>
</feature>
<dbReference type="InterPro" id="IPR027417">
    <property type="entry name" value="P-loop_NTPase"/>
</dbReference>
<gene>
    <name evidence="5" type="ORF">V6N12_053080</name>
</gene>
<comment type="similarity">
    <text evidence="1 3">Belongs to the sulfotransferase 1 family.</text>
</comment>
<evidence type="ECO:0000256" key="3">
    <source>
        <dbReference type="RuleBase" id="RU361155"/>
    </source>
</evidence>
<keyword evidence="6" id="KW-1185">Reference proteome</keyword>
<dbReference type="InterPro" id="IPR000863">
    <property type="entry name" value="Sulfotransferase_dom"/>
</dbReference>
<evidence type="ECO:0000256" key="2">
    <source>
        <dbReference type="ARBA" id="ARBA00022679"/>
    </source>
</evidence>
<keyword evidence="2 3" id="KW-0808">Transferase</keyword>